<organism evidence="1">
    <name type="scientific">Albugo laibachii Nc14</name>
    <dbReference type="NCBI Taxonomy" id="890382"/>
    <lineage>
        <taxon>Eukaryota</taxon>
        <taxon>Sar</taxon>
        <taxon>Stramenopiles</taxon>
        <taxon>Oomycota</taxon>
        <taxon>Peronosporomycetes</taxon>
        <taxon>Albuginales</taxon>
        <taxon>Albuginaceae</taxon>
        <taxon>Albugo</taxon>
    </lineage>
</organism>
<name>F0WEW2_9STRA</name>
<evidence type="ECO:0000313" key="1">
    <source>
        <dbReference type="EMBL" id="CCA19744.1"/>
    </source>
</evidence>
<accession>F0WEW2</accession>
<dbReference type="EMBL" id="FR824123">
    <property type="protein sequence ID" value="CCA19744.1"/>
    <property type="molecule type" value="Genomic_DNA"/>
</dbReference>
<sequence length="136" mass="15883">MEQVCISHSRQVVTPPSENNAAFQEDKRVRARLRQTGAYHRFIYNASCASEILSEGEFGEEQRKEETKHEGEAYQRLLLDLKAKNEELKLQNCEIRDKTVAFEKSEAERNLRYRELIREPANCKDIDPETAKTFFS</sequence>
<dbReference type="AlphaFoldDB" id="F0WEW2"/>
<gene>
    <name evidence="1" type="primary">AlNc14C78G5160</name>
    <name evidence="1" type="ORF">ALNC14_058870</name>
</gene>
<proteinExistence type="predicted"/>
<protein>
    <submittedName>
        <fullName evidence="1">AlNc14C78G5160 protein</fullName>
    </submittedName>
</protein>
<reference evidence="1" key="2">
    <citation type="submission" date="2011-02" db="EMBL/GenBank/DDBJ databases">
        <authorList>
            <person name="MacLean D."/>
        </authorList>
    </citation>
    <scope>NUCLEOTIDE SEQUENCE</scope>
</reference>
<reference evidence="1" key="1">
    <citation type="journal article" date="2011" name="PLoS Biol.">
        <title>Gene gain and loss during evolution of obligate parasitism in the white rust pathogen of Arabidopsis thaliana.</title>
        <authorList>
            <person name="Kemen E."/>
            <person name="Gardiner A."/>
            <person name="Schultz-Larsen T."/>
            <person name="Kemen A.C."/>
            <person name="Balmuth A.L."/>
            <person name="Robert-Seilaniantz A."/>
            <person name="Bailey K."/>
            <person name="Holub E."/>
            <person name="Studholme D.J."/>
            <person name="Maclean D."/>
            <person name="Jones J.D."/>
        </authorList>
    </citation>
    <scope>NUCLEOTIDE SEQUENCE</scope>
</reference>
<dbReference type="HOGENOM" id="CLU_1879243_0_0_1"/>